<keyword evidence="3" id="KW-1185">Reference proteome</keyword>
<feature type="compositionally biased region" description="Polar residues" evidence="1">
    <location>
        <begin position="221"/>
        <end position="233"/>
    </location>
</feature>
<accession>A0ABD3IEC2</accession>
<feature type="compositionally biased region" description="Low complexity" evidence="1">
    <location>
        <begin position="401"/>
        <end position="415"/>
    </location>
</feature>
<dbReference type="EMBL" id="JBJQOH010000001">
    <property type="protein sequence ID" value="KAL3699859.1"/>
    <property type="molecule type" value="Genomic_DNA"/>
</dbReference>
<feature type="region of interest" description="Disordered" evidence="1">
    <location>
        <begin position="124"/>
        <end position="159"/>
    </location>
</feature>
<feature type="compositionally biased region" description="Basic and acidic residues" evidence="1">
    <location>
        <begin position="1"/>
        <end position="12"/>
    </location>
</feature>
<evidence type="ECO:0000313" key="2">
    <source>
        <dbReference type="EMBL" id="KAL3699859.1"/>
    </source>
</evidence>
<sequence>MQNVEKRREKTRVQTSRPAVESAAKKPETEGQNAVAEDEISSEEAFREVLPRSRTGRNRTGGEKGDTLKSSHWQKKLQEHKAAHPFHTLAGVFDDETGVNSNGKAFEPAEDTVMDQEQETAATVVTSQNAARPSEESIPGDGDELAAEQEMADEREEVRARAKQSAELLRESLKLKDDFLKLIDSSCANGQAKRSNPQEPKTLVKPQQTPEILTKPRRHQLSMQTQSGEMSRATSRKKMAARQRSAVRSGKLVANVETLAPTSTTRATNLQKKHNGFPSTVDDSQKRSGTWKRTVGGRRDPDQGTTVADHEEENRELSQGYLAILPRHMEGGVPPDPTGDQEVKTQRTRAAEYSGATPDRGNQNKKRVIHDPKTHQKQLLFSQEVGASWLGRDLDEGGTPGNEEGIPGNEEGIPGNEEAAAVHEDGEKLLVVIGPTETPTLVTQEDATCQEMLSSEPVLSRTLQRVMPRCTAVIDYKEKRGDWVYHIRAVDHHGARVLSDHIPISLELVLSPEEATRRPRKTYFKMEFKMLLREDVLERAKAVWQEHPTWAKDKRKRWALALGRIRKLLMDVCDEDKRKFVDHKDLETRVELVRKRMQEDQSEAAREEFEGAVQLLRTREHEEVEQCRRRCKITWLGEGEAPSKYFFARLRAKHAHEEMAALEREEDGQIIEEQEEILEEVQRFYQKLYTAEEETDEMLEKEDG</sequence>
<feature type="region of interest" description="Disordered" evidence="1">
    <location>
        <begin position="395"/>
        <end position="415"/>
    </location>
</feature>
<evidence type="ECO:0000256" key="1">
    <source>
        <dbReference type="SAM" id="MobiDB-lite"/>
    </source>
</evidence>
<dbReference type="Proteomes" id="UP001633002">
    <property type="component" value="Unassembled WGS sequence"/>
</dbReference>
<evidence type="ECO:0000313" key="3">
    <source>
        <dbReference type="Proteomes" id="UP001633002"/>
    </source>
</evidence>
<protein>
    <submittedName>
        <fullName evidence="2">Uncharacterized protein</fullName>
    </submittedName>
</protein>
<proteinExistence type="predicted"/>
<feature type="region of interest" description="Disordered" evidence="1">
    <location>
        <begin position="189"/>
        <end position="250"/>
    </location>
</feature>
<comment type="caution">
    <text evidence="2">The sequence shown here is derived from an EMBL/GenBank/DDBJ whole genome shotgun (WGS) entry which is preliminary data.</text>
</comment>
<feature type="region of interest" description="Disordered" evidence="1">
    <location>
        <begin position="1"/>
        <end position="82"/>
    </location>
</feature>
<feature type="compositionally biased region" description="Acidic residues" evidence="1">
    <location>
        <begin position="141"/>
        <end position="155"/>
    </location>
</feature>
<feature type="region of interest" description="Disordered" evidence="1">
    <location>
        <begin position="270"/>
        <end position="365"/>
    </location>
</feature>
<feature type="compositionally biased region" description="Basic and acidic residues" evidence="1">
    <location>
        <begin position="60"/>
        <end position="69"/>
    </location>
</feature>
<organism evidence="2 3">
    <name type="scientific">Riccia sorocarpa</name>
    <dbReference type="NCBI Taxonomy" id="122646"/>
    <lineage>
        <taxon>Eukaryota</taxon>
        <taxon>Viridiplantae</taxon>
        <taxon>Streptophyta</taxon>
        <taxon>Embryophyta</taxon>
        <taxon>Marchantiophyta</taxon>
        <taxon>Marchantiopsida</taxon>
        <taxon>Marchantiidae</taxon>
        <taxon>Marchantiales</taxon>
        <taxon>Ricciaceae</taxon>
        <taxon>Riccia</taxon>
    </lineage>
</organism>
<reference evidence="2 3" key="1">
    <citation type="submission" date="2024-09" db="EMBL/GenBank/DDBJ databases">
        <title>Chromosome-scale assembly of Riccia sorocarpa.</title>
        <authorList>
            <person name="Paukszto L."/>
        </authorList>
    </citation>
    <scope>NUCLEOTIDE SEQUENCE [LARGE SCALE GENOMIC DNA]</scope>
    <source>
        <strain evidence="2">LP-2024</strain>
        <tissue evidence="2">Aerial parts of the thallus</tissue>
    </source>
</reference>
<feature type="compositionally biased region" description="Basic and acidic residues" evidence="1">
    <location>
        <begin position="297"/>
        <end position="316"/>
    </location>
</feature>
<name>A0ABD3IEC2_9MARC</name>
<gene>
    <name evidence="2" type="ORF">R1sor_017881</name>
</gene>
<dbReference type="AlphaFoldDB" id="A0ABD3IEC2"/>
<feature type="compositionally biased region" description="Polar residues" evidence="1">
    <location>
        <begin position="189"/>
        <end position="211"/>
    </location>
</feature>